<keyword evidence="1" id="KW-0507">mRNA processing</keyword>
<evidence type="ECO:0000256" key="3">
    <source>
        <dbReference type="PROSITE-ProRule" id="PRU00176"/>
    </source>
</evidence>
<dbReference type="SMART" id="SM01115">
    <property type="entry name" value="cwf21"/>
    <property type="match status" value="1"/>
</dbReference>
<feature type="compositionally biased region" description="Basic and acidic residues" evidence="4">
    <location>
        <begin position="907"/>
        <end position="957"/>
    </location>
</feature>
<feature type="domain" description="SURP motif" evidence="6">
    <location>
        <begin position="336"/>
        <end position="379"/>
    </location>
</feature>
<evidence type="ECO:0000256" key="2">
    <source>
        <dbReference type="ARBA" id="ARBA00022884"/>
    </source>
</evidence>
<feature type="domain" description="CID" evidence="8">
    <location>
        <begin position="444"/>
        <end position="589"/>
    </location>
</feature>
<dbReference type="PANTHER" id="PTHR23140:SF0">
    <property type="entry name" value="U2 SNRNP-ASSOCIATED SURP MOTIF-CONTAINING PROTEIN"/>
    <property type="match status" value="1"/>
</dbReference>
<dbReference type="SMART" id="SM00648">
    <property type="entry name" value="SWAP"/>
    <property type="match status" value="1"/>
</dbReference>
<keyword evidence="10" id="KW-1185">Reference proteome</keyword>
<accession>A0ABY9BS24</accession>
<feature type="domain" description="SAP" evidence="7">
    <location>
        <begin position="638"/>
        <end position="672"/>
    </location>
</feature>
<dbReference type="Pfam" id="PF04818">
    <property type="entry name" value="CID"/>
    <property type="match status" value="1"/>
</dbReference>
<evidence type="ECO:0000256" key="1">
    <source>
        <dbReference type="ARBA" id="ARBA00022664"/>
    </source>
</evidence>
<feature type="compositionally biased region" description="Low complexity" evidence="4">
    <location>
        <begin position="781"/>
        <end position="791"/>
    </location>
</feature>
<dbReference type="SMART" id="SM00360">
    <property type="entry name" value="RRM"/>
    <property type="match status" value="1"/>
</dbReference>
<dbReference type="SMART" id="SM00582">
    <property type="entry name" value="RPR"/>
    <property type="match status" value="1"/>
</dbReference>
<feature type="compositionally biased region" description="Basic and acidic residues" evidence="4">
    <location>
        <begin position="15"/>
        <end position="32"/>
    </location>
</feature>
<dbReference type="Pfam" id="PF01805">
    <property type="entry name" value="Surp"/>
    <property type="match status" value="1"/>
</dbReference>
<dbReference type="Pfam" id="PF08312">
    <property type="entry name" value="cwf21"/>
    <property type="match status" value="1"/>
</dbReference>
<gene>
    <name evidence="9" type="ORF">VitviT2T_004922</name>
</gene>
<organism evidence="9 10">
    <name type="scientific">Vitis vinifera</name>
    <name type="common">Grape</name>
    <dbReference type="NCBI Taxonomy" id="29760"/>
    <lineage>
        <taxon>Eukaryota</taxon>
        <taxon>Viridiplantae</taxon>
        <taxon>Streptophyta</taxon>
        <taxon>Embryophyta</taxon>
        <taxon>Tracheophyta</taxon>
        <taxon>Spermatophyta</taxon>
        <taxon>Magnoliopsida</taxon>
        <taxon>eudicotyledons</taxon>
        <taxon>Gunneridae</taxon>
        <taxon>Pentapetalae</taxon>
        <taxon>rosids</taxon>
        <taxon>Vitales</taxon>
        <taxon>Vitaceae</taxon>
        <taxon>Viteae</taxon>
        <taxon>Vitis</taxon>
    </lineage>
</organism>
<dbReference type="SUPFAM" id="SSF48464">
    <property type="entry name" value="ENTH/VHS domain"/>
    <property type="match status" value="1"/>
</dbReference>
<feature type="compositionally biased region" description="Basic and acidic residues" evidence="4">
    <location>
        <begin position="63"/>
        <end position="76"/>
    </location>
</feature>
<dbReference type="PROSITE" id="PS50800">
    <property type="entry name" value="SAP"/>
    <property type="match status" value="1"/>
</dbReference>
<evidence type="ECO:0000259" key="8">
    <source>
        <dbReference type="PROSITE" id="PS51391"/>
    </source>
</evidence>
<evidence type="ECO:0008006" key="11">
    <source>
        <dbReference type="Google" id="ProtNLM"/>
    </source>
</evidence>
<dbReference type="Gene3D" id="1.10.10.790">
    <property type="entry name" value="Surp module"/>
    <property type="match status" value="1"/>
</dbReference>
<dbReference type="Gene3D" id="6.10.140.420">
    <property type="match status" value="1"/>
</dbReference>
<dbReference type="CDD" id="cd21371">
    <property type="entry name" value="cwf21_RRC1-like"/>
    <property type="match status" value="1"/>
</dbReference>
<feature type="compositionally biased region" description="Polar residues" evidence="4">
    <location>
        <begin position="808"/>
        <end position="817"/>
    </location>
</feature>
<feature type="compositionally biased region" description="Basic and acidic residues" evidence="4">
    <location>
        <begin position="99"/>
        <end position="154"/>
    </location>
</feature>
<dbReference type="PANTHER" id="PTHR23140">
    <property type="entry name" value="RNA PROCESSING PROTEIN LD23810P"/>
    <property type="match status" value="1"/>
</dbReference>
<keyword evidence="2 3" id="KW-0694">RNA-binding</keyword>
<proteinExistence type="predicted"/>
<dbReference type="InterPro" id="IPR035967">
    <property type="entry name" value="SWAP/Surp_sf"/>
</dbReference>
<reference evidence="9 10" key="1">
    <citation type="journal article" date="2023" name="Hortic Res">
        <title>The complete reference genome for grapevine (Vitis vinifera L.) genetics and breeding.</title>
        <authorList>
            <person name="Shi X."/>
            <person name="Cao S."/>
            <person name="Wang X."/>
            <person name="Huang S."/>
            <person name="Wang Y."/>
            <person name="Liu Z."/>
            <person name="Liu W."/>
            <person name="Leng X."/>
            <person name="Peng Y."/>
            <person name="Wang N."/>
            <person name="Wang Y."/>
            <person name="Ma Z."/>
            <person name="Xu X."/>
            <person name="Zhang F."/>
            <person name="Xue H."/>
            <person name="Zhong H."/>
            <person name="Wang Y."/>
            <person name="Zhang K."/>
            <person name="Velt A."/>
            <person name="Avia K."/>
            <person name="Holtgrawe D."/>
            <person name="Grimplet J."/>
            <person name="Matus J.T."/>
            <person name="Ware D."/>
            <person name="Wu X."/>
            <person name="Wang H."/>
            <person name="Liu C."/>
            <person name="Fang Y."/>
            <person name="Rustenholz C."/>
            <person name="Cheng Z."/>
            <person name="Xiao H."/>
            <person name="Zhou Y."/>
        </authorList>
    </citation>
    <scope>NUCLEOTIDE SEQUENCE [LARGE SCALE GENOMIC DNA]</scope>
    <source>
        <strain evidence="10">cv. Pinot noir / PN40024</strain>
        <tissue evidence="9">Leaf</tissue>
    </source>
</reference>
<dbReference type="Gene3D" id="3.30.70.330">
    <property type="match status" value="1"/>
</dbReference>
<feature type="region of interest" description="Disordered" evidence="4">
    <location>
        <begin position="725"/>
        <end position="826"/>
    </location>
</feature>
<sequence length="964" mass="109090">MSSFSITRKKTPFQKHREEEEAKKKRAEDETARLYAEFVESFQGDNAPGSKTFVRGGTINPNERVKTESEGEKSKDGVSVPKKGSRYVPSFIPPPLAAKGKEPDKKKEEEKPKEREKGKSRNIDHFMEELKHEQEMRERRNQERDQWRDGRHNDSSALPSRFDELPDDFDPSGKLPGSFDDGDPQTTNLYVGNLSPQVDENFLLRTFGRFGPIASVKIMWPRTEEERRRQRNCGFVAFMNRADGQAAKDEMQGVVVYEYELKIGWGKSVSLPSQALPAPPPGHMAIRSKEGATVILSGPSGPPVTSVPNQNSELVLTPNVPDIMVSPPEDDHLHHVIDTMALYVLDGGCAFEQAIMERGRGNPLFNFLFELGSKEHTYYVWRLYSFAQGDTLQRWRTEPFIMITGSGRWMPPPLPTVRSPEHEKESGTTFAAGRSRRVELERTLTDPQRDEFEDMLRALTLERSQIKEAMGFALDNADAAGEIVEVLTESLTLKETPIPTKVARLMLVSDVLHNSSAPVKNASAYRTKFEATLPDIMESFNDLYRSVTGRITAEALKERVMKVLQVWADWFLFSDAYVNGLRATFLRSGNSGVTPFHSICGDAPEIEKKTSSEDTGEGGKSNQDAALAMGKGAAMKELLSLPIAELERRCRHNGLSLVGGREIMVARLLSLEEAEKQRGYDLDDDLKYAQSHSNSGRYPSSRKEIGVETESVGLSGWNRYGEDEIQSQGKGSVPLAPTIPIPQPELKAFTNKGKTDPVLPASKWAREDDDSDDEQKRSARGLGLSYSSSGSENAGDGPSKADEMEFATESSIPSQPDSGMMNEEHRQKLRRLEVALIEYRESLEERGIKSSEEIERKVAIHRKRLQSEYGLSDSNEDVSWNKRSSAERRDRRDDSRETTRKRHRSRSQSEDGDRERHRDRSHDPESEKGRDRERDREKSGSREREDHDRDRGRERERDRRRRVK</sequence>
<dbReference type="CDD" id="cd12223">
    <property type="entry name" value="RRM_SR140"/>
    <property type="match status" value="1"/>
</dbReference>
<dbReference type="InterPro" id="IPR000504">
    <property type="entry name" value="RRM_dom"/>
</dbReference>
<dbReference type="InterPro" id="IPR006569">
    <property type="entry name" value="CID_dom"/>
</dbReference>
<feature type="compositionally biased region" description="Basic and acidic residues" evidence="4">
    <location>
        <begin position="884"/>
        <end position="898"/>
    </location>
</feature>
<dbReference type="Proteomes" id="UP001227230">
    <property type="component" value="Chromosome 4"/>
</dbReference>
<dbReference type="InterPro" id="IPR012677">
    <property type="entry name" value="Nucleotide-bd_a/b_plait_sf"/>
</dbReference>
<dbReference type="InterPro" id="IPR035009">
    <property type="entry name" value="SR140_RRM"/>
</dbReference>
<dbReference type="Pfam" id="PF00076">
    <property type="entry name" value="RRM_1"/>
    <property type="match status" value="1"/>
</dbReference>
<evidence type="ECO:0000259" key="7">
    <source>
        <dbReference type="PROSITE" id="PS50800"/>
    </source>
</evidence>
<dbReference type="InterPro" id="IPR003034">
    <property type="entry name" value="SAP_dom"/>
</dbReference>
<feature type="region of interest" description="Disordered" evidence="4">
    <location>
        <begin position="862"/>
        <end position="964"/>
    </location>
</feature>
<dbReference type="EMBL" id="CP126651">
    <property type="protein sequence ID" value="WJZ85382.1"/>
    <property type="molecule type" value="Genomic_DNA"/>
</dbReference>
<dbReference type="PROSITE" id="PS50102">
    <property type="entry name" value="RRM"/>
    <property type="match status" value="1"/>
</dbReference>
<dbReference type="InterPro" id="IPR051485">
    <property type="entry name" value="SR-CTD_assoc_factor"/>
</dbReference>
<evidence type="ECO:0000313" key="9">
    <source>
        <dbReference type="EMBL" id="WJZ85382.1"/>
    </source>
</evidence>
<name>A0ABY9BS24_VITVI</name>
<dbReference type="PROSITE" id="PS51391">
    <property type="entry name" value="CID"/>
    <property type="match status" value="1"/>
</dbReference>
<evidence type="ECO:0000259" key="5">
    <source>
        <dbReference type="PROSITE" id="PS50102"/>
    </source>
</evidence>
<evidence type="ECO:0000259" key="6">
    <source>
        <dbReference type="PROSITE" id="PS50128"/>
    </source>
</evidence>
<feature type="region of interest" description="Disordered" evidence="4">
    <location>
        <begin position="1"/>
        <end position="188"/>
    </location>
</feature>
<feature type="domain" description="RRM" evidence="5">
    <location>
        <begin position="187"/>
        <end position="268"/>
    </location>
</feature>
<dbReference type="SUPFAM" id="SSF109905">
    <property type="entry name" value="Surp module (SWAP domain)"/>
    <property type="match status" value="1"/>
</dbReference>
<dbReference type="PROSITE" id="PS50128">
    <property type="entry name" value="SURP"/>
    <property type="match status" value="1"/>
</dbReference>
<dbReference type="InterPro" id="IPR013170">
    <property type="entry name" value="mRNA_splic_Cwf21_dom"/>
</dbReference>
<dbReference type="InterPro" id="IPR000061">
    <property type="entry name" value="Surp"/>
</dbReference>
<dbReference type="InterPro" id="IPR008942">
    <property type="entry name" value="ENTH_VHS"/>
</dbReference>
<protein>
    <recommendedName>
        <fullName evidence="11">Protein RRC1</fullName>
    </recommendedName>
</protein>
<dbReference type="Gene3D" id="1.25.40.90">
    <property type="match status" value="1"/>
</dbReference>
<dbReference type="SUPFAM" id="SSF54928">
    <property type="entry name" value="RNA-binding domain, RBD"/>
    <property type="match status" value="1"/>
</dbReference>
<evidence type="ECO:0000313" key="10">
    <source>
        <dbReference type="Proteomes" id="UP001227230"/>
    </source>
</evidence>
<dbReference type="InterPro" id="IPR035979">
    <property type="entry name" value="RBD_domain_sf"/>
</dbReference>
<evidence type="ECO:0000256" key="4">
    <source>
        <dbReference type="SAM" id="MobiDB-lite"/>
    </source>
</evidence>
<dbReference type="InterPro" id="IPR047491">
    <property type="entry name" value="RRC1-like_cwf21"/>
</dbReference>